<protein>
    <recommendedName>
        <fullName evidence="3">CDP-Glycerol:Poly(Glycerophosphate) glycerophosphotransferase</fullName>
    </recommendedName>
</protein>
<dbReference type="Proteomes" id="UP000753802">
    <property type="component" value="Unassembled WGS sequence"/>
</dbReference>
<gene>
    <name evidence="1" type="ORF">GWC95_03850</name>
</gene>
<dbReference type="EMBL" id="JAACJS010000002">
    <property type="protein sequence ID" value="NCI49041.1"/>
    <property type="molecule type" value="Genomic_DNA"/>
</dbReference>
<evidence type="ECO:0000313" key="2">
    <source>
        <dbReference type="Proteomes" id="UP000753802"/>
    </source>
</evidence>
<comment type="caution">
    <text evidence="1">The sequence shown here is derived from an EMBL/GenBank/DDBJ whole genome shotgun (WGS) entry which is preliminary data.</text>
</comment>
<evidence type="ECO:0008006" key="3">
    <source>
        <dbReference type="Google" id="ProtNLM"/>
    </source>
</evidence>
<accession>A0ABW9ZVZ1</accession>
<dbReference type="RefSeq" id="WP_161817341.1">
    <property type="nucleotide sequence ID" value="NZ_JAACJS010000002.1"/>
</dbReference>
<sequence length="508" mass="57629">MKRPLSLTQSQFQYIVEQSEAILEKHASDFSIVGNAWLNVLHSHPSIQERYVRVFHKRTVPELITDVLRGAVNILAGLIRSLTMIFKTPGLSKIKPQTDVLFISHLLNASTPKHAPDFYFQELPDYLQSQGYHVAVGLMNHVPAFKGWVDDETASAQPEKFVLPLQLAPVAELKIISRALRTAFFFFRQYLEEKDPLRKSFLRELSGNTLSPHTLRAYRLYETLVPVIRQTNIKTIAFTYEGHSWERMACHAAKTAPRKIMAIGYQHTILFPSSHSIKKSRGAAYDPDLILTVGGVTRGILMASGELRNTAILEYGSPRLKREPVYTPVGETVNACLVTPEGLVNECMALFGFAVKAAIAMPETSFIFRTHPTIRFTDLQEEEPLLRELPPNIILSTNKNIDDDFKRSSWLLYRNSSVAFFAVLSGLRPLYLQIGAEISDDVLYALKSWRKTVTDLSDLEKIFAQDAHTSSEERTAEREEAFAFCRKYMIPYDVKVFEQFIKEGAMHA</sequence>
<name>A0ABW9ZVZ1_9BACT</name>
<keyword evidence="2" id="KW-1185">Reference proteome</keyword>
<proteinExistence type="predicted"/>
<organism evidence="1 2">
    <name type="scientific">Sediminibacterium roseum</name>
    <dbReference type="NCBI Taxonomy" id="1978412"/>
    <lineage>
        <taxon>Bacteria</taxon>
        <taxon>Pseudomonadati</taxon>
        <taxon>Bacteroidota</taxon>
        <taxon>Chitinophagia</taxon>
        <taxon>Chitinophagales</taxon>
        <taxon>Chitinophagaceae</taxon>
        <taxon>Sediminibacterium</taxon>
    </lineage>
</organism>
<reference evidence="1 2" key="1">
    <citation type="submission" date="2020-01" db="EMBL/GenBank/DDBJ databases">
        <title>Genome analysis.</title>
        <authorList>
            <person name="Wu S."/>
            <person name="Wang G."/>
        </authorList>
    </citation>
    <scope>NUCLEOTIDE SEQUENCE [LARGE SCALE GENOMIC DNA]</scope>
    <source>
        <strain evidence="1 2">SYL130</strain>
    </source>
</reference>
<evidence type="ECO:0000313" key="1">
    <source>
        <dbReference type="EMBL" id="NCI49041.1"/>
    </source>
</evidence>